<organism evidence="1 2">
    <name type="scientific">Aspergillus tanneri</name>
    <dbReference type="NCBI Taxonomy" id="1220188"/>
    <lineage>
        <taxon>Eukaryota</taxon>
        <taxon>Fungi</taxon>
        <taxon>Dikarya</taxon>
        <taxon>Ascomycota</taxon>
        <taxon>Pezizomycotina</taxon>
        <taxon>Eurotiomycetes</taxon>
        <taxon>Eurotiomycetidae</taxon>
        <taxon>Eurotiales</taxon>
        <taxon>Aspergillaceae</taxon>
        <taxon>Aspergillus</taxon>
        <taxon>Aspergillus subgen. Circumdati</taxon>
    </lineage>
</organism>
<comment type="caution">
    <text evidence="1">The sequence shown here is derived from an EMBL/GenBank/DDBJ whole genome shotgun (WGS) entry which is preliminary data.</text>
</comment>
<dbReference type="STRING" id="1220188.A0A4S3JBJ5"/>
<dbReference type="VEuPathDB" id="FungiDB:EYZ11_008034"/>
<dbReference type="AlphaFoldDB" id="A0A4S3JBJ5"/>
<dbReference type="EMBL" id="SOSA01000330">
    <property type="protein sequence ID" value="THC92496.1"/>
    <property type="molecule type" value="Genomic_DNA"/>
</dbReference>
<dbReference type="Proteomes" id="UP000308092">
    <property type="component" value="Unassembled WGS sequence"/>
</dbReference>
<accession>A0A4S3JBJ5</accession>
<keyword evidence="2" id="KW-1185">Reference proteome</keyword>
<sequence>MDVISDLRVARENTLKIRDIVRMGDAALHFPRRIKADLWTLESLLQQVSGNPTITVDFPELCAYDRISSNLSSLHSPNKQHQTGVLRLLDSQFRLLRGDISGVLRDAVRPISSLGLIVHGTNWGEKRRLVRNKSPTPIRIYYHA</sequence>
<proteinExistence type="predicted"/>
<evidence type="ECO:0000313" key="2">
    <source>
        <dbReference type="Proteomes" id="UP000308092"/>
    </source>
</evidence>
<protein>
    <submittedName>
        <fullName evidence="1">Uncharacterized protein</fullName>
    </submittedName>
</protein>
<evidence type="ECO:0000313" key="1">
    <source>
        <dbReference type="EMBL" id="THC92496.1"/>
    </source>
</evidence>
<gene>
    <name evidence="1" type="ORF">EYZ11_008034</name>
</gene>
<reference evidence="1 2" key="1">
    <citation type="submission" date="2019-03" db="EMBL/GenBank/DDBJ databases">
        <title>The genome sequence of a newly discovered highly antifungal drug resistant Aspergillus species, Aspergillus tanneri NIH 1004.</title>
        <authorList>
            <person name="Mounaud S."/>
            <person name="Singh I."/>
            <person name="Joardar V."/>
            <person name="Pakala S."/>
            <person name="Pakala S."/>
            <person name="Venepally P."/>
            <person name="Hoover J."/>
            <person name="Nierman W."/>
            <person name="Chung J."/>
            <person name="Losada L."/>
        </authorList>
    </citation>
    <scope>NUCLEOTIDE SEQUENCE [LARGE SCALE GENOMIC DNA]</scope>
    <source>
        <strain evidence="1 2">NIH1004</strain>
    </source>
</reference>
<name>A0A4S3JBJ5_9EURO</name>